<accession>A0A5C5X3D8</accession>
<gene>
    <name evidence="3" type="primary">rsmD</name>
    <name evidence="3" type="ORF">KOR42_00280</name>
</gene>
<dbReference type="InterPro" id="IPR004398">
    <property type="entry name" value="RNA_MeTrfase_RsmD"/>
</dbReference>
<comment type="caution">
    <text evidence="3">The sequence shown here is derived from an EMBL/GenBank/DDBJ whole genome shotgun (WGS) entry which is preliminary data.</text>
</comment>
<evidence type="ECO:0000256" key="1">
    <source>
        <dbReference type="ARBA" id="ARBA00022603"/>
    </source>
</evidence>
<keyword evidence="2 3" id="KW-0808">Transferase</keyword>
<evidence type="ECO:0000313" key="4">
    <source>
        <dbReference type="Proteomes" id="UP000317243"/>
    </source>
</evidence>
<reference evidence="3 4" key="1">
    <citation type="submission" date="2019-02" db="EMBL/GenBank/DDBJ databases">
        <title>Deep-cultivation of Planctomycetes and their phenomic and genomic characterization uncovers novel biology.</title>
        <authorList>
            <person name="Wiegand S."/>
            <person name="Jogler M."/>
            <person name="Boedeker C."/>
            <person name="Pinto D."/>
            <person name="Vollmers J."/>
            <person name="Rivas-Marin E."/>
            <person name="Kohn T."/>
            <person name="Peeters S.H."/>
            <person name="Heuer A."/>
            <person name="Rast P."/>
            <person name="Oberbeckmann S."/>
            <person name="Bunk B."/>
            <person name="Jeske O."/>
            <person name="Meyerdierks A."/>
            <person name="Storesund J.E."/>
            <person name="Kallscheuer N."/>
            <person name="Luecker S."/>
            <person name="Lage O.M."/>
            <person name="Pohl T."/>
            <person name="Merkel B.J."/>
            <person name="Hornburger P."/>
            <person name="Mueller R.-W."/>
            <person name="Bruemmer F."/>
            <person name="Labrenz M."/>
            <person name="Spormann A.M."/>
            <person name="Op Den Camp H."/>
            <person name="Overmann J."/>
            <person name="Amann R."/>
            <person name="Jetten M.S.M."/>
            <person name="Mascher T."/>
            <person name="Medema M.H."/>
            <person name="Devos D.P."/>
            <person name="Kaster A.-K."/>
            <person name="Ovreas L."/>
            <person name="Rohde M."/>
            <person name="Galperin M.Y."/>
            <person name="Jogler C."/>
        </authorList>
    </citation>
    <scope>NUCLEOTIDE SEQUENCE [LARGE SCALE GENOMIC DNA]</scope>
    <source>
        <strain evidence="3 4">KOR42</strain>
    </source>
</reference>
<dbReference type="PANTHER" id="PTHR43542:SF1">
    <property type="entry name" value="METHYLTRANSFERASE"/>
    <property type="match status" value="1"/>
</dbReference>
<dbReference type="InterPro" id="IPR029063">
    <property type="entry name" value="SAM-dependent_MTases_sf"/>
</dbReference>
<evidence type="ECO:0000313" key="3">
    <source>
        <dbReference type="EMBL" id="TWT56675.1"/>
    </source>
</evidence>
<name>A0A5C5X3D8_9PLAN</name>
<dbReference type="Gene3D" id="3.40.50.150">
    <property type="entry name" value="Vaccinia Virus protein VP39"/>
    <property type="match status" value="1"/>
</dbReference>
<dbReference type="OrthoDB" id="9803017at2"/>
<dbReference type="EC" id="2.1.1.171" evidence="3"/>
<keyword evidence="4" id="KW-1185">Reference proteome</keyword>
<organism evidence="3 4">
    <name type="scientific">Thalassoglobus neptunius</name>
    <dbReference type="NCBI Taxonomy" id="1938619"/>
    <lineage>
        <taxon>Bacteria</taxon>
        <taxon>Pseudomonadati</taxon>
        <taxon>Planctomycetota</taxon>
        <taxon>Planctomycetia</taxon>
        <taxon>Planctomycetales</taxon>
        <taxon>Planctomycetaceae</taxon>
        <taxon>Thalassoglobus</taxon>
    </lineage>
</organism>
<dbReference type="SUPFAM" id="SSF53335">
    <property type="entry name" value="S-adenosyl-L-methionine-dependent methyltransferases"/>
    <property type="match status" value="1"/>
</dbReference>
<dbReference type="Pfam" id="PF03602">
    <property type="entry name" value="Cons_hypoth95"/>
    <property type="match status" value="1"/>
</dbReference>
<evidence type="ECO:0000256" key="2">
    <source>
        <dbReference type="ARBA" id="ARBA00022679"/>
    </source>
</evidence>
<dbReference type="CDD" id="cd02440">
    <property type="entry name" value="AdoMet_MTases"/>
    <property type="match status" value="1"/>
</dbReference>
<proteinExistence type="predicted"/>
<dbReference type="AlphaFoldDB" id="A0A5C5X3D8"/>
<dbReference type="GO" id="GO:0052913">
    <property type="term" value="F:16S rRNA (guanine(966)-N(2))-methyltransferase activity"/>
    <property type="evidence" value="ECO:0007669"/>
    <property type="project" value="UniProtKB-EC"/>
</dbReference>
<dbReference type="EMBL" id="SIHI01000001">
    <property type="protein sequence ID" value="TWT56675.1"/>
    <property type="molecule type" value="Genomic_DNA"/>
</dbReference>
<keyword evidence="1 3" id="KW-0489">Methyltransferase</keyword>
<dbReference type="PIRSF" id="PIRSF004553">
    <property type="entry name" value="CHP00095"/>
    <property type="match status" value="1"/>
</dbReference>
<sequence length="209" mass="23771">MRIIAGKFRRRKLFTNPGLTTRPITDRVKESLLEQIQKRIQGKRVADIFAGTGTIGLEVLSRGAERVTFIEKDRKAIELLRANIEQLSCEDEVLVWPADVLRCSFVPKGTQAEDFSPWETVFFDPPYAMVPNIKTGSPLWNSMRRLARENVTTPDATLVFRVPKRVDFDLPSEWEIDWSLTRSGMTIHICTKSEATTESETEAESVEPS</sequence>
<protein>
    <submittedName>
        <fullName evidence="3">Ribosomal RNA small subunit methyltransferase D</fullName>
        <ecNumber evidence="3">2.1.1.171</ecNumber>
    </submittedName>
</protein>
<dbReference type="PANTHER" id="PTHR43542">
    <property type="entry name" value="METHYLTRANSFERASE"/>
    <property type="match status" value="1"/>
</dbReference>
<dbReference type="RefSeq" id="WP_146506611.1">
    <property type="nucleotide sequence ID" value="NZ_SIHI01000001.1"/>
</dbReference>
<dbReference type="Proteomes" id="UP000317243">
    <property type="component" value="Unassembled WGS sequence"/>
</dbReference>